<organism evidence="2 3">
    <name type="scientific">Skeletonema marinoi</name>
    <dbReference type="NCBI Taxonomy" id="267567"/>
    <lineage>
        <taxon>Eukaryota</taxon>
        <taxon>Sar</taxon>
        <taxon>Stramenopiles</taxon>
        <taxon>Ochrophyta</taxon>
        <taxon>Bacillariophyta</taxon>
        <taxon>Coscinodiscophyceae</taxon>
        <taxon>Thalassiosirophycidae</taxon>
        <taxon>Thalassiosirales</taxon>
        <taxon>Skeletonemataceae</taxon>
        <taxon>Skeletonema</taxon>
        <taxon>Skeletonema marinoi-dohrnii complex</taxon>
    </lineage>
</organism>
<reference evidence="2" key="1">
    <citation type="submission" date="2023-06" db="EMBL/GenBank/DDBJ databases">
        <title>Survivors Of The Sea: Transcriptome response of Skeletonema marinoi to long-term dormancy.</title>
        <authorList>
            <person name="Pinder M.I.M."/>
            <person name="Kourtchenko O."/>
            <person name="Robertson E.K."/>
            <person name="Larsson T."/>
            <person name="Maumus F."/>
            <person name="Osuna-Cruz C.M."/>
            <person name="Vancaester E."/>
            <person name="Stenow R."/>
            <person name="Vandepoele K."/>
            <person name="Ploug H."/>
            <person name="Bruchert V."/>
            <person name="Godhe A."/>
            <person name="Topel M."/>
        </authorList>
    </citation>
    <scope>NUCLEOTIDE SEQUENCE</scope>
    <source>
        <strain evidence="2">R05AC</strain>
    </source>
</reference>
<sequence length="903" mass="101090">MNPFAGAPKQQYYPDSSAGICRPNSPEKPEWINILVSNYRQCCEEHIPWDVENCVKNEPVAENVSAPKQLYYPDSSAGFCKPNSPEKPEWINILVSSYRQCCEEHLPFHFEKCLENEPVIENEPETNPYFSAIGPTTPDPTTSPTESPYKGFYADPSLKKCLPNSPSKPAWNKDVALTRLDCCKKYLDWAFIECVADIPPTLRPTSAEGDMPDGTTSSPTEALTLTAASMPRMPEWNTNIAPTHLECCKKFLDWAFAECVRNIAPSLRPTQTPTTAKPTEAPFTAEPTISSVPTSRPTTSPTTLYWKPTSAPNTPSPTNQPTIANPTSAPTTSAPTRSPSTILYYADTALSYCLEDSLDRPQWNQDFTTDYTECCKTLLPWVYGDCMKMKPMDTVTTTTSSTALSSSTEAALVTRDPTSSPTKTRYYADTTLSRCIEDSITRPSWIEESALESDYSQCCKIHLDWVYDACMKHAPKEPVMEEEMVEVDATVPVVVDCPSLRQRKCKRNVSCVWLIVPQRRCEYKVSQNSAASSTTTTTTTVATTTPSLYKYYVNTINGKCLIHTADTPSWVTIHKNFEECCDASWFDNCNEFIPMAPMSEAVGSNEEEHKVIEVVARGTLNLYFQATLPSPSSLEWTRLIKALRETFMTIFQESEQYHPEIELTLVSLGYISLMQRLLSSALEPAEDGGQHRQLQELTKLEFELTIPILCNSDCQMNTWNVGLDTFEIMERHFLESANSGVFSTLLFESGKELGIFSATTDAPVAGDAKLTYQYSFSSKKTWMPSPGPTSLKMEEEPAADEEVEVELDLEFYPDYVNDVCKSDGNPPDYEDNFFDTLEDCCNFAWIHYATCKKNSVVVTRPPTPNPTRVPTRVPTQKPSPMPSPSHQSQLVIVYSKTQEQPVL</sequence>
<gene>
    <name evidence="2" type="ORF">QTG54_005360</name>
</gene>
<feature type="region of interest" description="Disordered" evidence="1">
    <location>
        <begin position="859"/>
        <end position="890"/>
    </location>
</feature>
<feature type="region of interest" description="Disordered" evidence="1">
    <location>
        <begin position="267"/>
        <end position="337"/>
    </location>
</feature>
<accession>A0AAD8YDF5</accession>
<protein>
    <submittedName>
        <fullName evidence="2">Uncharacterized protein</fullName>
    </submittedName>
</protein>
<feature type="region of interest" description="Disordered" evidence="1">
    <location>
        <begin position="400"/>
        <end position="419"/>
    </location>
</feature>
<feature type="compositionally biased region" description="Low complexity" evidence="1">
    <location>
        <begin position="400"/>
        <end position="414"/>
    </location>
</feature>
<dbReference type="EMBL" id="JATAAI010000008">
    <property type="protein sequence ID" value="KAK1743763.1"/>
    <property type="molecule type" value="Genomic_DNA"/>
</dbReference>
<evidence type="ECO:0000313" key="3">
    <source>
        <dbReference type="Proteomes" id="UP001224775"/>
    </source>
</evidence>
<feature type="compositionally biased region" description="Low complexity" evidence="1">
    <location>
        <begin position="287"/>
        <end position="337"/>
    </location>
</feature>
<dbReference type="PANTHER" id="PTHR24216">
    <property type="entry name" value="PAXILLIN-RELATED"/>
    <property type="match status" value="1"/>
</dbReference>
<dbReference type="PANTHER" id="PTHR24216:SF65">
    <property type="entry name" value="PAXILLIN-LIKE PROTEIN 1"/>
    <property type="match status" value="1"/>
</dbReference>
<name>A0AAD8YDF5_9STRA</name>
<proteinExistence type="predicted"/>
<evidence type="ECO:0000313" key="2">
    <source>
        <dbReference type="EMBL" id="KAK1743763.1"/>
    </source>
</evidence>
<keyword evidence="3" id="KW-1185">Reference proteome</keyword>
<dbReference type="Proteomes" id="UP001224775">
    <property type="component" value="Unassembled WGS sequence"/>
</dbReference>
<feature type="compositionally biased region" description="Polar residues" evidence="1">
    <location>
        <begin position="268"/>
        <end position="277"/>
    </location>
</feature>
<dbReference type="AlphaFoldDB" id="A0AAD8YDF5"/>
<evidence type="ECO:0000256" key="1">
    <source>
        <dbReference type="SAM" id="MobiDB-lite"/>
    </source>
</evidence>
<comment type="caution">
    <text evidence="2">The sequence shown here is derived from an EMBL/GenBank/DDBJ whole genome shotgun (WGS) entry which is preliminary data.</text>
</comment>